<gene>
    <name evidence="2" type="ORF">NS226_15770</name>
</gene>
<feature type="domain" description="N-acetyltransferase" evidence="1">
    <location>
        <begin position="16"/>
        <end position="148"/>
    </location>
</feature>
<dbReference type="RefSeq" id="WP_058635775.1">
    <property type="nucleotide sequence ID" value="NZ_LDPZ01000034.1"/>
</dbReference>
<dbReference type="InterPro" id="IPR041496">
    <property type="entry name" value="YitH/HolE_GNAT"/>
</dbReference>
<dbReference type="InterPro" id="IPR052729">
    <property type="entry name" value="Acyl/Acetyltrans_Enzymes"/>
</dbReference>
<dbReference type="PATRIC" id="fig|401562.3.peg.2866"/>
<evidence type="ECO:0000313" key="2">
    <source>
        <dbReference type="EMBL" id="KTQ91232.1"/>
    </source>
</evidence>
<protein>
    <submittedName>
        <fullName evidence="2">GNAT family acetyltransferase</fullName>
    </submittedName>
</protein>
<comment type="caution">
    <text evidence="2">The sequence shown here is derived from an EMBL/GenBank/DDBJ whole genome shotgun (WGS) entry which is preliminary data.</text>
</comment>
<dbReference type="AlphaFoldDB" id="A0A175R5F0"/>
<dbReference type="GO" id="GO:0016747">
    <property type="term" value="F:acyltransferase activity, transferring groups other than amino-acyl groups"/>
    <property type="evidence" value="ECO:0007669"/>
    <property type="project" value="InterPro"/>
</dbReference>
<dbReference type="STRING" id="401562.NS365_02700"/>
<name>A0A175R5F0_9HYPH</name>
<dbReference type="PANTHER" id="PTHR47237">
    <property type="entry name" value="SLL0310 PROTEIN"/>
    <property type="match status" value="1"/>
</dbReference>
<dbReference type="PANTHER" id="PTHR47237:SF2">
    <property type="entry name" value="BLL4206 PROTEIN"/>
    <property type="match status" value="1"/>
</dbReference>
<dbReference type="SUPFAM" id="SSF55729">
    <property type="entry name" value="Acyl-CoA N-acyltransferases (Nat)"/>
    <property type="match status" value="1"/>
</dbReference>
<evidence type="ECO:0000259" key="1">
    <source>
        <dbReference type="PROSITE" id="PS51186"/>
    </source>
</evidence>
<dbReference type="PROSITE" id="PS51186">
    <property type="entry name" value="GNAT"/>
    <property type="match status" value="1"/>
</dbReference>
<reference evidence="2 3" key="1">
    <citation type="journal article" date="2016" name="Front. Microbiol.">
        <title>Genomic Resource of Rice Seed Associated Bacteria.</title>
        <authorList>
            <person name="Midha S."/>
            <person name="Bansal K."/>
            <person name="Sharma S."/>
            <person name="Kumar N."/>
            <person name="Patil P.P."/>
            <person name="Chaudhry V."/>
            <person name="Patil P.B."/>
        </authorList>
    </citation>
    <scope>NUCLEOTIDE SEQUENCE [LARGE SCALE GENOMIC DNA]</scope>
    <source>
        <strain evidence="2 3">NS226</strain>
    </source>
</reference>
<evidence type="ECO:0000313" key="3">
    <source>
        <dbReference type="Proteomes" id="UP000078272"/>
    </source>
</evidence>
<dbReference type="EMBL" id="LDPZ01000034">
    <property type="protein sequence ID" value="KTQ91232.1"/>
    <property type="molecule type" value="Genomic_DNA"/>
</dbReference>
<dbReference type="Gene3D" id="3.40.630.30">
    <property type="match status" value="1"/>
</dbReference>
<accession>A0A175R5F0</accession>
<keyword evidence="2" id="KW-0808">Transferase</keyword>
<dbReference type="Pfam" id="PF18014">
    <property type="entry name" value="Acetyltransf_18"/>
    <property type="match status" value="1"/>
</dbReference>
<organism evidence="2 3">
    <name type="scientific">Aureimonas ureilytica</name>
    <dbReference type="NCBI Taxonomy" id="401562"/>
    <lineage>
        <taxon>Bacteria</taxon>
        <taxon>Pseudomonadati</taxon>
        <taxon>Pseudomonadota</taxon>
        <taxon>Alphaproteobacteria</taxon>
        <taxon>Hyphomicrobiales</taxon>
        <taxon>Aurantimonadaceae</taxon>
        <taxon>Aureimonas</taxon>
    </lineage>
</organism>
<dbReference type="Proteomes" id="UP000078272">
    <property type="component" value="Unassembled WGS sequence"/>
</dbReference>
<proteinExistence type="predicted"/>
<dbReference type="OrthoDB" id="8453373at2"/>
<dbReference type="Gene3D" id="3.40.630.90">
    <property type="match status" value="1"/>
</dbReference>
<dbReference type="InterPro" id="IPR000182">
    <property type="entry name" value="GNAT_dom"/>
</dbReference>
<dbReference type="InterPro" id="IPR016181">
    <property type="entry name" value="Acyl_CoA_acyltransferase"/>
</dbReference>
<sequence>MPQTTPRTIRLDAYELAGQDIATVDVGRLHELSVGVRWPHRPADWDVLRALGHGIVALDEIGRVFSSGMWFPHGESCATIGMVITSPRLQTHGGGRWIMERILSECGTRRLLLNSTRAAYPLYVSLGFEPQGTVYQCQGFVPEGFKVDPSLTGGVEPLPLGDIYEIVALDTAAFGAPRPELLTLFAQTAEACGIRRDGQLVGFAMRRPFGRGHVIGPLVATSDEDARALVAELLKGMGGAFVRLDTRQPAGPLREFLSKAGLVQFDTVRTLTHGGALPPVTSGSPGTYGLAGHALS</sequence>